<reference evidence="1 2" key="1">
    <citation type="submission" date="2017-12" db="EMBL/GenBank/DDBJ databases">
        <title>Comparative genomics of Botrytis spp.</title>
        <authorList>
            <person name="Valero-Jimenez C.A."/>
            <person name="Tapia P."/>
            <person name="Veloso J."/>
            <person name="Silva-Moreno E."/>
            <person name="Staats M."/>
            <person name="Valdes J.H."/>
            <person name="Van Kan J.A.L."/>
        </authorList>
    </citation>
    <scope>NUCLEOTIDE SEQUENCE [LARGE SCALE GENOMIC DNA]</scope>
    <source>
        <strain evidence="1 2">MUCL435</strain>
    </source>
</reference>
<organism evidence="1 2">
    <name type="scientific">Botrytis galanthina</name>
    <dbReference type="NCBI Taxonomy" id="278940"/>
    <lineage>
        <taxon>Eukaryota</taxon>
        <taxon>Fungi</taxon>
        <taxon>Dikarya</taxon>
        <taxon>Ascomycota</taxon>
        <taxon>Pezizomycotina</taxon>
        <taxon>Leotiomycetes</taxon>
        <taxon>Helotiales</taxon>
        <taxon>Sclerotiniaceae</taxon>
        <taxon>Botrytis</taxon>
    </lineage>
</organism>
<dbReference type="Proteomes" id="UP000308671">
    <property type="component" value="Unassembled WGS sequence"/>
</dbReference>
<evidence type="ECO:0000313" key="1">
    <source>
        <dbReference type="EMBL" id="THV53260.1"/>
    </source>
</evidence>
<evidence type="ECO:0000313" key="2">
    <source>
        <dbReference type="Proteomes" id="UP000308671"/>
    </source>
</evidence>
<protein>
    <submittedName>
        <fullName evidence="1">Uncharacterized protein</fullName>
    </submittedName>
</protein>
<accession>A0A4S8R6M9</accession>
<proteinExistence type="predicted"/>
<dbReference type="AlphaFoldDB" id="A0A4S8R6M9"/>
<comment type="caution">
    <text evidence="1">The sequence shown here is derived from an EMBL/GenBank/DDBJ whole genome shotgun (WGS) entry which is preliminary data.</text>
</comment>
<keyword evidence="2" id="KW-1185">Reference proteome</keyword>
<name>A0A4S8R6M9_9HELO</name>
<sequence>MDSALQQTPLIDGELAKSACRSIESLLPLCKAQGELDMYGALLITARSLVTSSKDAYLSLRSIYNIFSFKMSHEEFRDLTRTSNEVGNTILAHLVALQLIMTPITKVERLQRDTRLVVRDKFNDRKTVKWLRHLHVNVPHHMKAYYEWTR</sequence>
<gene>
    <name evidence="1" type="ORF">BGAL_0055g00190</name>
</gene>
<dbReference type="EMBL" id="PQXL01000055">
    <property type="protein sequence ID" value="THV53260.1"/>
    <property type="molecule type" value="Genomic_DNA"/>
</dbReference>
<dbReference type="OrthoDB" id="5229455at2759"/>